<evidence type="ECO:0000313" key="1">
    <source>
        <dbReference type="EMBL" id="CAA6813820.1"/>
    </source>
</evidence>
<organism evidence="1">
    <name type="scientific">uncultured Sulfurovum sp</name>
    <dbReference type="NCBI Taxonomy" id="269237"/>
    <lineage>
        <taxon>Bacteria</taxon>
        <taxon>Pseudomonadati</taxon>
        <taxon>Campylobacterota</taxon>
        <taxon>Epsilonproteobacteria</taxon>
        <taxon>Campylobacterales</taxon>
        <taxon>Sulfurovaceae</taxon>
        <taxon>Sulfurovum</taxon>
        <taxon>environmental samples</taxon>
    </lineage>
</organism>
<proteinExistence type="predicted"/>
<sequence length="297" mass="34132">MLYSLFMHSAQAYIQTLATIKMKKEIEIKHLKEQAELFKEMIHAISASEIGFSELTSVIGPILTLNEETIRSVILLAENNHNRDLIILSRPFLESVINVGFICAEEDKAVISSKKYAYQKGYRDLFRGIELNNFKIKSGFSDYIDEFEKAAPKAMKEALSDFTTKKGREVMSWTPETTKKKLETIGMKYGEYVNGLLSFAFFSIYRDVSEIIHNSYYGVRIYLGMQQKDMSSFKNAEEAAKYFGDHQEKLATLIIQQINISINAILNIISQKFLIESTKLIFEKSNQKLLDYTDEIK</sequence>
<protein>
    <submittedName>
        <fullName evidence="1">Uncharacterized protein</fullName>
    </submittedName>
</protein>
<gene>
    <name evidence="1" type="ORF">HELGO_WM43062</name>
</gene>
<name>A0A6S6SZ82_9BACT</name>
<dbReference type="EMBL" id="CACVAR010000231">
    <property type="protein sequence ID" value="CAA6813820.1"/>
    <property type="molecule type" value="Genomic_DNA"/>
</dbReference>
<accession>A0A6S6SZ82</accession>
<dbReference type="AlphaFoldDB" id="A0A6S6SZ82"/>
<dbReference type="Pfam" id="PF18928">
    <property type="entry name" value="DUF5677"/>
    <property type="match status" value="1"/>
</dbReference>
<dbReference type="InterPro" id="IPR043733">
    <property type="entry name" value="DUF5677"/>
</dbReference>
<reference evidence="1" key="1">
    <citation type="submission" date="2020-01" db="EMBL/GenBank/DDBJ databases">
        <authorList>
            <person name="Meier V. D."/>
            <person name="Meier V D."/>
        </authorList>
    </citation>
    <scope>NUCLEOTIDE SEQUENCE</scope>
    <source>
        <strain evidence="1">HLG_WM_MAG_03</strain>
    </source>
</reference>